<dbReference type="InterPro" id="IPR020815">
    <property type="entry name" value="Ribosomal_bS6_CS"/>
</dbReference>
<dbReference type="GO" id="GO:0003735">
    <property type="term" value="F:structural constituent of ribosome"/>
    <property type="evidence" value="ECO:0007669"/>
    <property type="project" value="InterPro"/>
</dbReference>
<dbReference type="InterPro" id="IPR000529">
    <property type="entry name" value="Ribosomal_bS6"/>
</dbReference>
<dbReference type="InterPro" id="IPR020814">
    <property type="entry name" value="Ribosomal_S6_plastid/chlpt"/>
</dbReference>
<dbReference type="EMBL" id="LR778114">
    <property type="protein sequence ID" value="CAB1130263.1"/>
    <property type="molecule type" value="Genomic_DNA"/>
</dbReference>
<comment type="function">
    <text evidence="6 8">Binds together with bS18 to 16S ribosomal RNA.</text>
</comment>
<dbReference type="KEGG" id="hfv:R50_2774"/>
<dbReference type="GO" id="GO:1990904">
    <property type="term" value="C:ribonucleoprotein complex"/>
    <property type="evidence" value="ECO:0007669"/>
    <property type="project" value="UniProtKB-KW"/>
</dbReference>
<dbReference type="Proteomes" id="UP000503399">
    <property type="component" value="Chromosome"/>
</dbReference>
<evidence type="ECO:0000256" key="8">
    <source>
        <dbReference type="HAMAP-Rule" id="MF_00360"/>
    </source>
</evidence>
<evidence type="ECO:0000256" key="4">
    <source>
        <dbReference type="ARBA" id="ARBA00022980"/>
    </source>
</evidence>
<proteinExistence type="inferred from homology"/>
<dbReference type="Gene3D" id="3.30.70.60">
    <property type="match status" value="1"/>
</dbReference>
<dbReference type="Pfam" id="PF01250">
    <property type="entry name" value="Ribosomal_S6"/>
    <property type="match status" value="1"/>
</dbReference>
<dbReference type="GO" id="GO:0070181">
    <property type="term" value="F:small ribosomal subunit rRNA binding"/>
    <property type="evidence" value="ECO:0007669"/>
    <property type="project" value="TreeGrafter"/>
</dbReference>
<evidence type="ECO:0000313" key="9">
    <source>
        <dbReference type="EMBL" id="CAB1130263.1"/>
    </source>
</evidence>
<dbReference type="PANTHER" id="PTHR21011">
    <property type="entry name" value="MITOCHONDRIAL 28S RIBOSOMAL PROTEIN S6"/>
    <property type="match status" value="1"/>
</dbReference>
<keyword evidence="10" id="KW-1185">Reference proteome</keyword>
<accession>A0A6F8ZKP8</accession>
<keyword evidence="2 8" id="KW-0699">rRNA-binding</keyword>
<gene>
    <name evidence="8 9" type="primary">rpsF</name>
    <name evidence="9" type="ORF">R50_2774</name>
</gene>
<evidence type="ECO:0000256" key="7">
    <source>
        <dbReference type="ARBA" id="ARBA00035294"/>
    </source>
</evidence>
<keyword evidence="5 8" id="KW-0687">Ribonucleoprotein</keyword>
<dbReference type="GO" id="GO:0005840">
    <property type="term" value="C:ribosome"/>
    <property type="evidence" value="ECO:0007669"/>
    <property type="project" value="UniProtKB-KW"/>
</dbReference>
<sequence>MAAYEAMYILKPDLGEEELAQAIERVQGLIGQAGGTVDQIDKWGKRRLAYPINGYNDGYYVVTTFNGDGKVANELTRLMGIQEVILRSMVVRAGE</sequence>
<dbReference type="InterPro" id="IPR014717">
    <property type="entry name" value="Transl_elong_EF1B/ribsomal_bS6"/>
</dbReference>
<organism evidence="9 10">
    <name type="scientific">Candidatus Hydrogenisulfobacillus filiaventi</name>
    <dbReference type="NCBI Taxonomy" id="2707344"/>
    <lineage>
        <taxon>Bacteria</taxon>
        <taxon>Bacillati</taxon>
        <taxon>Bacillota</taxon>
        <taxon>Clostridia</taxon>
        <taxon>Eubacteriales</taxon>
        <taxon>Clostridiales Family XVII. Incertae Sedis</taxon>
        <taxon>Candidatus Hydrogenisulfobacillus</taxon>
    </lineage>
</organism>
<dbReference type="AlphaFoldDB" id="A0A6F8ZKP8"/>
<reference evidence="9 10" key="1">
    <citation type="submission" date="2020-02" db="EMBL/GenBank/DDBJ databases">
        <authorList>
            <person name="Hogendoorn C."/>
        </authorList>
    </citation>
    <scope>NUCLEOTIDE SEQUENCE [LARGE SCALE GENOMIC DNA]</scope>
    <source>
        <strain evidence="9">R501</strain>
    </source>
</reference>
<dbReference type="CDD" id="cd00473">
    <property type="entry name" value="bS6"/>
    <property type="match status" value="1"/>
</dbReference>
<dbReference type="PANTHER" id="PTHR21011:SF1">
    <property type="entry name" value="SMALL RIBOSOMAL SUBUNIT PROTEIN BS6M"/>
    <property type="match status" value="1"/>
</dbReference>
<evidence type="ECO:0000256" key="6">
    <source>
        <dbReference type="ARBA" id="ARBA00035104"/>
    </source>
</evidence>
<evidence type="ECO:0000256" key="3">
    <source>
        <dbReference type="ARBA" id="ARBA00022884"/>
    </source>
</evidence>
<name>A0A6F8ZKP8_9FIRM</name>
<dbReference type="InterPro" id="IPR035980">
    <property type="entry name" value="Ribosomal_bS6_sf"/>
</dbReference>
<dbReference type="HAMAP" id="MF_00360">
    <property type="entry name" value="Ribosomal_bS6"/>
    <property type="match status" value="1"/>
</dbReference>
<evidence type="ECO:0000313" key="10">
    <source>
        <dbReference type="Proteomes" id="UP000503399"/>
    </source>
</evidence>
<keyword evidence="4 8" id="KW-0689">Ribosomal protein</keyword>
<comment type="similarity">
    <text evidence="1 8">Belongs to the bacterial ribosomal protein bS6 family.</text>
</comment>
<dbReference type="PROSITE" id="PS01048">
    <property type="entry name" value="RIBOSOMAL_S6"/>
    <property type="match status" value="1"/>
</dbReference>
<keyword evidence="3 8" id="KW-0694">RNA-binding</keyword>
<dbReference type="NCBIfam" id="TIGR00166">
    <property type="entry name" value="S6"/>
    <property type="match status" value="1"/>
</dbReference>
<dbReference type="GO" id="GO:0005737">
    <property type="term" value="C:cytoplasm"/>
    <property type="evidence" value="ECO:0007669"/>
    <property type="project" value="UniProtKB-ARBA"/>
</dbReference>
<evidence type="ECO:0000256" key="2">
    <source>
        <dbReference type="ARBA" id="ARBA00022730"/>
    </source>
</evidence>
<dbReference type="SUPFAM" id="SSF54995">
    <property type="entry name" value="Ribosomal protein S6"/>
    <property type="match status" value="1"/>
</dbReference>
<evidence type="ECO:0000256" key="1">
    <source>
        <dbReference type="ARBA" id="ARBA00009512"/>
    </source>
</evidence>
<evidence type="ECO:0000256" key="5">
    <source>
        <dbReference type="ARBA" id="ARBA00023274"/>
    </source>
</evidence>
<protein>
    <recommendedName>
        <fullName evidence="7 8">Small ribosomal subunit protein bS6</fullName>
    </recommendedName>
</protein>
<dbReference type="GO" id="GO:0006412">
    <property type="term" value="P:translation"/>
    <property type="evidence" value="ECO:0007669"/>
    <property type="project" value="UniProtKB-UniRule"/>
</dbReference>